<reference evidence="1" key="1">
    <citation type="submission" date="2014-09" db="EMBL/GenBank/DDBJ databases">
        <authorList>
            <person name="Magalhaes I.L.F."/>
            <person name="Oliveira U."/>
            <person name="Santos F.R."/>
            <person name="Vidigal T.H.D.A."/>
            <person name="Brescovit A.D."/>
            <person name="Santos A.J."/>
        </authorList>
    </citation>
    <scope>NUCLEOTIDE SEQUENCE</scope>
    <source>
        <tissue evidence="1">Shoot tissue taken approximately 20 cm above the soil surface</tissue>
    </source>
</reference>
<reference evidence="1" key="2">
    <citation type="journal article" date="2015" name="Data Brief">
        <title>Shoot transcriptome of the giant reed, Arundo donax.</title>
        <authorList>
            <person name="Barrero R.A."/>
            <person name="Guerrero F.D."/>
            <person name="Moolhuijzen P."/>
            <person name="Goolsby J.A."/>
            <person name="Tidwell J."/>
            <person name="Bellgard S.E."/>
            <person name="Bellgard M.I."/>
        </authorList>
    </citation>
    <scope>NUCLEOTIDE SEQUENCE</scope>
    <source>
        <tissue evidence="1">Shoot tissue taken approximately 20 cm above the soil surface</tissue>
    </source>
</reference>
<dbReference type="AlphaFoldDB" id="A0A0A9HE80"/>
<name>A0A0A9HE80_ARUDO</name>
<evidence type="ECO:0000313" key="1">
    <source>
        <dbReference type="EMBL" id="JAE35500.1"/>
    </source>
</evidence>
<sequence>MNPHKYTNQNLIYMSKMFT</sequence>
<accession>A0A0A9HE80</accession>
<protein>
    <submittedName>
        <fullName evidence="1">Uncharacterized protein</fullName>
    </submittedName>
</protein>
<organism evidence="1">
    <name type="scientific">Arundo donax</name>
    <name type="common">Giant reed</name>
    <name type="synonym">Donax arundinaceus</name>
    <dbReference type="NCBI Taxonomy" id="35708"/>
    <lineage>
        <taxon>Eukaryota</taxon>
        <taxon>Viridiplantae</taxon>
        <taxon>Streptophyta</taxon>
        <taxon>Embryophyta</taxon>
        <taxon>Tracheophyta</taxon>
        <taxon>Spermatophyta</taxon>
        <taxon>Magnoliopsida</taxon>
        <taxon>Liliopsida</taxon>
        <taxon>Poales</taxon>
        <taxon>Poaceae</taxon>
        <taxon>PACMAD clade</taxon>
        <taxon>Arundinoideae</taxon>
        <taxon>Arundineae</taxon>
        <taxon>Arundo</taxon>
    </lineage>
</organism>
<proteinExistence type="predicted"/>
<dbReference type="EMBL" id="GBRH01162396">
    <property type="protein sequence ID" value="JAE35500.1"/>
    <property type="molecule type" value="Transcribed_RNA"/>
</dbReference>